<dbReference type="InterPro" id="IPR036884">
    <property type="entry name" value="2Fe-2S-bd_dom_sf"/>
</dbReference>
<keyword evidence="3" id="KW-0560">Oxidoreductase</keyword>
<dbReference type="PANTHER" id="PTHR44379:SF5">
    <property type="entry name" value="OXIDOREDUCTASE WITH IRON-SULFUR SUBUNIT"/>
    <property type="match status" value="1"/>
</dbReference>
<dbReference type="CDD" id="cd00207">
    <property type="entry name" value="fer2"/>
    <property type="match status" value="1"/>
</dbReference>
<evidence type="ECO:0000256" key="1">
    <source>
        <dbReference type="ARBA" id="ARBA00022714"/>
    </source>
</evidence>
<proteinExistence type="predicted"/>
<name>A0ABT1Y8N9_9FIRM</name>
<dbReference type="Pfam" id="PF01799">
    <property type="entry name" value="Fer2_2"/>
    <property type="match status" value="1"/>
</dbReference>
<dbReference type="EMBL" id="JANPWE010000007">
    <property type="protein sequence ID" value="MCR6546445.1"/>
    <property type="molecule type" value="Genomic_DNA"/>
</dbReference>
<evidence type="ECO:0000256" key="5">
    <source>
        <dbReference type="ARBA" id="ARBA00023014"/>
    </source>
</evidence>
<comment type="caution">
    <text evidence="7">The sequence shown here is derived from an EMBL/GenBank/DDBJ whole genome shotgun (WGS) entry which is preliminary data.</text>
</comment>
<gene>
    <name evidence="7" type="ORF">NVS47_13155</name>
</gene>
<feature type="domain" description="2Fe-2S ferredoxin-type" evidence="6">
    <location>
        <begin position="1"/>
        <end position="77"/>
    </location>
</feature>
<reference evidence="7 8" key="1">
    <citation type="submission" date="2022-08" db="EMBL/GenBank/DDBJ databases">
        <title>Proteogenomics of the novel Dehalobacterium formicoaceticum strain EZ94 highlights a key role of methyltransferases during anaerobic dichloromethane degradation.</title>
        <authorList>
            <person name="Wasmund K."/>
        </authorList>
    </citation>
    <scope>NUCLEOTIDE SEQUENCE [LARGE SCALE GENOMIC DNA]</scope>
    <source>
        <strain evidence="7 8">EZ94</strain>
    </source>
</reference>
<dbReference type="InterPro" id="IPR051452">
    <property type="entry name" value="Diverse_Oxidoreductases"/>
</dbReference>
<keyword evidence="8" id="KW-1185">Reference proteome</keyword>
<dbReference type="Pfam" id="PF00111">
    <property type="entry name" value="Fer2"/>
    <property type="match status" value="1"/>
</dbReference>
<keyword evidence="2" id="KW-0479">Metal-binding</keyword>
<dbReference type="InterPro" id="IPR006058">
    <property type="entry name" value="2Fe2S_fd_BS"/>
</dbReference>
<keyword evidence="5" id="KW-0411">Iron-sulfur</keyword>
<evidence type="ECO:0000256" key="2">
    <source>
        <dbReference type="ARBA" id="ARBA00022723"/>
    </source>
</evidence>
<dbReference type="RefSeq" id="WP_089610361.1">
    <property type="nucleotide sequence ID" value="NZ_CP022121.1"/>
</dbReference>
<evidence type="ECO:0000256" key="3">
    <source>
        <dbReference type="ARBA" id="ARBA00023002"/>
    </source>
</evidence>
<dbReference type="InterPro" id="IPR001041">
    <property type="entry name" value="2Fe-2S_ferredoxin-type"/>
</dbReference>
<protein>
    <submittedName>
        <fullName evidence="7">(2Fe-2S)-binding protein</fullName>
    </submittedName>
</protein>
<dbReference type="PANTHER" id="PTHR44379">
    <property type="entry name" value="OXIDOREDUCTASE WITH IRON-SULFUR SUBUNIT"/>
    <property type="match status" value="1"/>
</dbReference>
<dbReference type="Proteomes" id="UP001524944">
    <property type="component" value="Unassembled WGS sequence"/>
</dbReference>
<sequence length="156" mass="16628">MKLEFTVNDKKRVLEVAADKRLIDILREDLGLMGTKEGCGEGECGACTILLDGKAIHSCLLVAAQISGRQVITIEGLEKNGKLDPLQSAFVEEVAIQCGYCTPGMILSAKALLLENPAPTEAEIRRALAGNICRCSGYTQILRAVNRAAREGGAAI</sequence>
<keyword evidence="4" id="KW-0408">Iron</keyword>
<organism evidence="7 8">
    <name type="scientific">Dehalobacterium formicoaceticum</name>
    <dbReference type="NCBI Taxonomy" id="51515"/>
    <lineage>
        <taxon>Bacteria</taxon>
        <taxon>Bacillati</taxon>
        <taxon>Bacillota</taxon>
        <taxon>Clostridia</taxon>
        <taxon>Eubacteriales</taxon>
        <taxon>Peptococcaceae</taxon>
        <taxon>Dehalobacterium</taxon>
    </lineage>
</organism>
<dbReference type="SUPFAM" id="SSF54292">
    <property type="entry name" value="2Fe-2S ferredoxin-like"/>
    <property type="match status" value="1"/>
</dbReference>
<dbReference type="SUPFAM" id="SSF47741">
    <property type="entry name" value="CO dehydrogenase ISP C-domain like"/>
    <property type="match status" value="1"/>
</dbReference>
<evidence type="ECO:0000259" key="6">
    <source>
        <dbReference type="PROSITE" id="PS51085"/>
    </source>
</evidence>
<dbReference type="Gene3D" id="1.10.150.120">
    <property type="entry name" value="[2Fe-2S]-binding domain"/>
    <property type="match status" value="1"/>
</dbReference>
<dbReference type="InterPro" id="IPR012675">
    <property type="entry name" value="Beta-grasp_dom_sf"/>
</dbReference>
<evidence type="ECO:0000256" key="4">
    <source>
        <dbReference type="ARBA" id="ARBA00023004"/>
    </source>
</evidence>
<dbReference type="PROSITE" id="PS51085">
    <property type="entry name" value="2FE2S_FER_2"/>
    <property type="match status" value="1"/>
</dbReference>
<accession>A0ABT1Y8N9</accession>
<dbReference type="InterPro" id="IPR002888">
    <property type="entry name" value="2Fe-2S-bd"/>
</dbReference>
<dbReference type="Gene3D" id="3.10.20.30">
    <property type="match status" value="1"/>
</dbReference>
<evidence type="ECO:0000313" key="8">
    <source>
        <dbReference type="Proteomes" id="UP001524944"/>
    </source>
</evidence>
<evidence type="ECO:0000313" key="7">
    <source>
        <dbReference type="EMBL" id="MCR6546445.1"/>
    </source>
</evidence>
<dbReference type="PROSITE" id="PS00197">
    <property type="entry name" value="2FE2S_FER_1"/>
    <property type="match status" value="1"/>
</dbReference>
<keyword evidence="1" id="KW-0001">2Fe-2S</keyword>
<dbReference type="InterPro" id="IPR036010">
    <property type="entry name" value="2Fe-2S_ferredoxin-like_sf"/>
</dbReference>